<dbReference type="EMBL" id="FOSN01000005">
    <property type="protein sequence ID" value="SFK29734.1"/>
    <property type="molecule type" value="Genomic_DNA"/>
</dbReference>
<evidence type="ECO:0000256" key="1">
    <source>
        <dbReference type="ARBA" id="ARBA00011881"/>
    </source>
</evidence>
<reference evidence="7 8" key="1">
    <citation type="submission" date="2016-10" db="EMBL/GenBank/DDBJ databases">
        <authorList>
            <person name="de Groot N.N."/>
        </authorList>
    </citation>
    <scope>NUCLEOTIDE SEQUENCE [LARGE SCALE GENOMIC DNA]</scope>
    <source>
        <strain evidence="7 8">NE2</strain>
    </source>
</reference>
<dbReference type="InterPro" id="IPR037120">
    <property type="entry name" value="Haem_peroxidase_sf_animal"/>
</dbReference>
<dbReference type="GO" id="GO:0005506">
    <property type="term" value="F:iron ion binding"/>
    <property type="evidence" value="ECO:0007669"/>
    <property type="project" value="InterPro"/>
</dbReference>
<dbReference type="InterPro" id="IPR050783">
    <property type="entry name" value="Oxylipin_biosynth_metab"/>
</dbReference>
<evidence type="ECO:0000256" key="2">
    <source>
        <dbReference type="ARBA" id="ARBA00022723"/>
    </source>
</evidence>
<dbReference type="Pfam" id="PF00067">
    <property type="entry name" value="p450"/>
    <property type="match status" value="1"/>
</dbReference>
<dbReference type="PROSITE" id="PS50292">
    <property type="entry name" value="PEROXIDASE_3"/>
    <property type="match status" value="1"/>
</dbReference>
<evidence type="ECO:0000256" key="4">
    <source>
        <dbReference type="ARBA" id="ARBA00023002"/>
    </source>
</evidence>
<evidence type="ECO:0000313" key="7">
    <source>
        <dbReference type="EMBL" id="SFK29734.1"/>
    </source>
</evidence>
<dbReference type="Gene3D" id="1.10.640.10">
    <property type="entry name" value="Haem peroxidase domain superfamily, animal type"/>
    <property type="match status" value="1"/>
</dbReference>
<accession>A0A1I3YCY3</accession>
<dbReference type="Pfam" id="PF03098">
    <property type="entry name" value="An_peroxidase"/>
    <property type="match status" value="1"/>
</dbReference>
<dbReference type="GO" id="GO:0016702">
    <property type="term" value="F:oxidoreductase activity, acting on single donors with incorporation of molecular oxygen, incorporation of two atoms of oxygen"/>
    <property type="evidence" value="ECO:0007669"/>
    <property type="project" value="TreeGrafter"/>
</dbReference>
<dbReference type="GO" id="GO:0004497">
    <property type="term" value="F:monooxygenase activity"/>
    <property type="evidence" value="ECO:0007669"/>
    <property type="project" value="InterPro"/>
</dbReference>
<evidence type="ECO:0000256" key="6">
    <source>
        <dbReference type="SAM" id="MobiDB-lite"/>
    </source>
</evidence>
<dbReference type="InterPro" id="IPR001128">
    <property type="entry name" value="Cyt_P450"/>
</dbReference>
<name>A0A1I3YCY3_9HYPH</name>
<dbReference type="GO" id="GO:0006979">
    <property type="term" value="P:response to oxidative stress"/>
    <property type="evidence" value="ECO:0007669"/>
    <property type="project" value="InterPro"/>
</dbReference>
<keyword evidence="4" id="KW-0560">Oxidoreductase</keyword>
<evidence type="ECO:0000256" key="3">
    <source>
        <dbReference type="ARBA" id="ARBA00022964"/>
    </source>
</evidence>
<dbReference type="Gene3D" id="1.10.630.10">
    <property type="entry name" value="Cytochrome P450"/>
    <property type="match status" value="1"/>
</dbReference>
<dbReference type="Proteomes" id="UP000198755">
    <property type="component" value="Unassembled WGS sequence"/>
</dbReference>
<dbReference type="InterPro" id="IPR010255">
    <property type="entry name" value="Haem_peroxidase_sf"/>
</dbReference>
<evidence type="ECO:0000313" key="8">
    <source>
        <dbReference type="Proteomes" id="UP000198755"/>
    </source>
</evidence>
<keyword evidence="5" id="KW-0408">Iron</keyword>
<sequence length="1045" mass="117894">MLKAFVIHLAPRYPWLWRFVSGVPFLRKWANRVFIHLLTSSGPARPYAYSLWGPKRRSETDLEPYVADYVSWVGLVDRSVTGRHLSPSPAASSAEPLSLPDPDKVAALFKRRGPMIPCPRSSILFGFFAQWFTDSFLRTDPTDARKNTSNHEIDLCQIYGLSPSDASILRSHEGGKLLTESLNGQEFPPLLFEKDEAGTLGVRERFKDLSYVKDKNSFFTRFVNVSASKSPAESSGRQAATDKQRECFFASGLGNANSTLFYSAINTIFVREHNRLCDEISRRYPEWDDDRLFETARNANIALLLKVIIEDYINHLSSAHFQIFTEVGFAETQHWYRTNRITAEFDLLYRWHPFVPDSISLNGEERPIEQLLLDNGPLIALGVENVLHAAATQRAGRLTIRNTTPFLNSMADKAALAKSRAWRIRPYNEYRAHFGLRPASTFEELTGDQALAAELKAIYTDVNQVELIPGLYAEKQEERAILGSLMLFMVVVDAFSQALTNPLLSRNVYGEKSFSRVGLESIETTSSFDAIVQRNSSMKDRKATFAAALEAPGGYGPPVLGKLVDTCDFLFFSGWERFFRRRQKRYASNVFRINLFQPTIAVLDHRAIKALFASEDLVQDIPSDKYRFSLPLLSLTGGLPPGMYESGAAHDAPKSFYIRLLQRRSSSLAAQFHETIEEFSQRWLSKSQFSWSDELEDFSAVFLFRWIFGARPDPKKVRLIYKHIFGHRFVAVTRYIPWSKYAKSKALYPELLAFVKSAPLFREIVELARLEGLTDEEAVARQLMFLVGMNAFLGTQNILKSIVGELSLRPELCARLREEMADRLGPGQRTIDDLSVLRSLPLLDKTLREILRLHPPVFLIFGRATRDRTIESDSGLFAVGKGELVMGVIPFAHQDPAVFDNPKEFNPDRFDDEKASEHLIWPRGSHDASASPGNRTCPGKDLAVVITKLFCVALLTRFQWRLKDPQPRWDDFRFGAGVAAPVGALDVEWFRSERNAKPARGAVSPQARPDGQCPFKGSPVPSKSVPGKTVPGKTAAVDQYEIAQD</sequence>
<proteinExistence type="predicted"/>
<dbReference type="STRING" id="1612308.SAMN05444581_105178"/>
<dbReference type="GO" id="GO:0006631">
    <property type="term" value="P:fatty acid metabolic process"/>
    <property type="evidence" value="ECO:0007669"/>
    <property type="project" value="UniProtKB-ARBA"/>
</dbReference>
<organism evidence="7 8">
    <name type="scientific">Methylocapsa palsarum</name>
    <dbReference type="NCBI Taxonomy" id="1612308"/>
    <lineage>
        <taxon>Bacteria</taxon>
        <taxon>Pseudomonadati</taxon>
        <taxon>Pseudomonadota</taxon>
        <taxon>Alphaproteobacteria</taxon>
        <taxon>Hyphomicrobiales</taxon>
        <taxon>Beijerinckiaceae</taxon>
        <taxon>Methylocapsa</taxon>
    </lineage>
</organism>
<dbReference type="GO" id="GO:0004666">
    <property type="term" value="F:prostaglandin-endoperoxide synthase activity"/>
    <property type="evidence" value="ECO:0007669"/>
    <property type="project" value="TreeGrafter"/>
</dbReference>
<dbReference type="PRINTS" id="PR00457">
    <property type="entry name" value="ANPEROXIDASE"/>
</dbReference>
<keyword evidence="8" id="KW-1185">Reference proteome</keyword>
<dbReference type="CDD" id="cd11071">
    <property type="entry name" value="CYP74"/>
    <property type="match status" value="1"/>
</dbReference>
<dbReference type="InterPro" id="IPR036396">
    <property type="entry name" value="Cyt_P450_sf"/>
</dbReference>
<dbReference type="PANTHER" id="PTHR11903">
    <property type="entry name" value="PROSTAGLANDIN G/H SYNTHASE"/>
    <property type="match status" value="1"/>
</dbReference>
<protein>
    <submittedName>
        <fullName evidence="7">Prostaglandin-endoperoxide synthase 2</fullName>
    </submittedName>
</protein>
<feature type="region of interest" description="Disordered" evidence="6">
    <location>
        <begin position="998"/>
        <end position="1045"/>
    </location>
</feature>
<dbReference type="SUPFAM" id="SSF48113">
    <property type="entry name" value="Heme-dependent peroxidases"/>
    <property type="match status" value="1"/>
</dbReference>
<gene>
    <name evidence="7" type="ORF">SAMN05444581_105178</name>
</gene>
<keyword evidence="3" id="KW-0223">Dioxygenase</keyword>
<dbReference type="AlphaFoldDB" id="A0A1I3YCY3"/>
<dbReference type="GO" id="GO:0004601">
    <property type="term" value="F:peroxidase activity"/>
    <property type="evidence" value="ECO:0007669"/>
    <property type="project" value="InterPro"/>
</dbReference>
<dbReference type="SUPFAM" id="SSF48264">
    <property type="entry name" value="Cytochrome P450"/>
    <property type="match status" value="1"/>
</dbReference>
<dbReference type="InterPro" id="IPR019791">
    <property type="entry name" value="Haem_peroxidase_animal"/>
</dbReference>
<evidence type="ECO:0000256" key="5">
    <source>
        <dbReference type="ARBA" id="ARBA00023004"/>
    </source>
</evidence>
<dbReference type="GO" id="GO:0020037">
    <property type="term" value="F:heme binding"/>
    <property type="evidence" value="ECO:0007669"/>
    <property type="project" value="InterPro"/>
</dbReference>
<comment type="subunit">
    <text evidence="1">Homotetramer.</text>
</comment>
<dbReference type="GO" id="GO:0005737">
    <property type="term" value="C:cytoplasm"/>
    <property type="evidence" value="ECO:0007669"/>
    <property type="project" value="TreeGrafter"/>
</dbReference>
<dbReference type="PANTHER" id="PTHR11903:SF39">
    <property type="entry name" value="PROSTAGLANDIN G_H SYNTHASE 2-LIKE"/>
    <property type="match status" value="1"/>
</dbReference>
<keyword evidence="2" id="KW-0479">Metal-binding</keyword>